<dbReference type="PANTHER" id="PTHR30606">
    <property type="entry name" value="LIPID A BIOSYNTHESIS LAUROYL ACYLTRANSFERASE"/>
    <property type="match status" value="1"/>
</dbReference>
<dbReference type="Proteomes" id="UP000253250">
    <property type="component" value="Unassembled WGS sequence"/>
</dbReference>
<evidence type="ECO:0000256" key="4">
    <source>
        <dbReference type="ARBA" id="ARBA00022679"/>
    </source>
</evidence>
<protein>
    <submittedName>
        <fullName evidence="7">Lipid A biosynthesis acyltransferase</fullName>
    </submittedName>
</protein>
<dbReference type="PIRSF" id="PIRSF026649">
    <property type="entry name" value="MsbB"/>
    <property type="match status" value="1"/>
</dbReference>
<dbReference type="Pfam" id="PF03279">
    <property type="entry name" value="Lip_A_acyltrans"/>
    <property type="match status" value="1"/>
</dbReference>
<keyword evidence="2" id="KW-1003">Cell membrane</keyword>
<dbReference type="GO" id="GO:0009247">
    <property type="term" value="P:glycolipid biosynthetic process"/>
    <property type="evidence" value="ECO:0007669"/>
    <property type="project" value="UniProtKB-ARBA"/>
</dbReference>
<accession>A0A368HJM7</accession>
<organism evidence="7 8">
    <name type="scientific">Acidiferrobacter thiooxydans</name>
    <dbReference type="NCBI Taxonomy" id="163359"/>
    <lineage>
        <taxon>Bacteria</taxon>
        <taxon>Pseudomonadati</taxon>
        <taxon>Pseudomonadota</taxon>
        <taxon>Gammaproteobacteria</taxon>
        <taxon>Acidiferrobacterales</taxon>
        <taxon>Acidiferrobacteraceae</taxon>
        <taxon>Acidiferrobacter</taxon>
    </lineage>
</organism>
<evidence type="ECO:0000256" key="2">
    <source>
        <dbReference type="ARBA" id="ARBA00022475"/>
    </source>
</evidence>
<dbReference type="PANTHER" id="PTHR30606:SF9">
    <property type="entry name" value="LIPID A BIOSYNTHESIS LAUROYLTRANSFERASE"/>
    <property type="match status" value="1"/>
</dbReference>
<evidence type="ECO:0000313" key="7">
    <source>
        <dbReference type="EMBL" id="RCN58347.1"/>
    </source>
</evidence>
<evidence type="ECO:0000256" key="1">
    <source>
        <dbReference type="ARBA" id="ARBA00004533"/>
    </source>
</evidence>
<evidence type="ECO:0000256" key="6">
    <source>
        <dbReference type="ARBA" id="ARBA00023315"/>
    </source>
</evidence>
<reference evidence="7 8" key="1">
    <citation type="submission" date="2018-02" db="EMBL/GenBank/DDBJ databases">
        <title>Insights into the biology of acidophilic members of the Acidiferrobacteraceae family derived from comparative genomic analyses.</title>
        <authorList>
            <person name="Issotta F."/>
            <person name="Thyssen C."/>
            <person name="Mena C."/>
            <person name="Moya A."/>
            <person name="Bellenberg S."/>
            <person name="Sproer C."/>
            <person name="Covarrubias P.C."/>
            <person name="Sand W."/>
            <person name="Quatrini R."/>
            <person name="Vera M."/>
        </authorList>
    </citation>
    <scope>NUCLEOTIDE SEQUENCE [LARGE SCALE GENOMIC DNA]</scope>
    <source>
        <strain evidence="8">m-1</strain>
    </source>
</reference>
<evidence type="ECO:0000313" key="8">
    <source>
        <dbReference type="Proteomes" id="UP000253250"/>
    </source>
</evidence>
<keyword evidence="3" id="KW-0997">Cell inner membrane</keyword>
<dbReference type="GO" id="GO:0005886">
    <property type="term" value="C:plasma membrane"/>
    <property type="evidence" value="ECO:0007669"/>
    <property type="project" value="UniProtKB-SubCell"/>
</dbReference>
<name>A0A368HJM7_9GAMM</name>
<dbReference type="EMBL" id="PSYR01000001">
    <property type="protein sequence ID" value="RCN58347.1"/>
    <property type="molecule type" value="Genomic_DNA"/>
</dbReference>
<keyword evidence="5" id="KW-0472">Membrane</keyword>
<dbReference type="CDD" id="cd07984">
    <property type="entry name" value="LPLAT_LABLAT-like"/>
    <property type="match status" value="1"/>
</dbReference>
<proteinExistence type="predicted"/>
<evidence type="ECO:0000256" key="5">
    <source>
        <dbReference type="ARBA" id="ARBA00023136"/>
    </source>
</evidence>
<keyword evidence="4 7" id="KW-0808">Transferase</keyword>
<evidence type="ECO:0000256" key="3">
    <source>
        <dbReference type="ARBA" id="ARBA00022519"/>
    </source>
</evidence>
<sequence length="303" mass="33417">MGGRPMSERAGSLGEASAHVALVVFRGLSGLPLPVLAAIGHALGRLAYHLLGARRRVVLTNLRLCFPTEGAAWHKRLARAHFAALGQGVFDVMVAWWASPARLSRLVSFRGREHYDRALAHGNVILLVPHFAAIEIGCLLSTERPMANVYRRLPNPVFEAAFRRGIGRFGAAMITQQEGVRPVLKALREGRVLYYLPDQDFGERSSVFAPFFGVPTITLHAVGRLARAVDARVVPCYVWQKPRGRGYEIAFGPPLEGFPSGDALTDATATNRAIEEGVRAHPEQYFWVHKRFKTRPPGTPPVY</sequence>
<keyword evidence="6 7" id="KW-0012">Acyltransferase</keyword>
<comment type="subcellular location">
    <subcellularLocation>
        <location evidence="1">Cell inner membrane</location>
    </subcellularLocation>
</comment>
<dbReference type="InterPro" id="IPR004960">
    <property type="entry name" value="LipA_acyltrans"/>
</dbReference>
<gene>
    <name evidence="7" type="ORF">C4900_00675</name>
</gene>
<dbReference type="AlphaFoldDB" id="A0A368HJM7"/>
<dbReference type="OrthoDB" id="9803456at2"/>
<keyword evidence="8" id="KW-1185">Reference proteome</keyword>
<comment type="caution">
    <text evidence="7">The sequence shown here is derived from an EMBL/GenBank/DDBJ whole genome shotgun (WGS) entry which is preliminary data.</text>
</comment>
<dbReference type="GO" id="GO:0016746">
    <property type="term" value="F:acyltransferase activity"/>
    <property type="evidence" value="ECO:0007669"/>
    <property type="project" value="UniProtKB-KW"/>
</dbReference>